<dbReference type="Proteomes" id="UP000038647">
    <property type="component" value="Unassembled WGS sequence"/>
</dbReference>
<evidence type="ECO:0000259" key="1">
    <source>
        <dbReference type="Pfam" id="PF24832"/>
    </source>
</evidence>
<dbReference type="InterPro" id="IPR056133">
    <property type="entry name" value="DUF7716"/>
</dbReference>
<gene>
    <name evidence="2" type="ORF">ERS137966_03561</name>
</gene>
<dbReference type="Pfam" id="PF24832">
    <property type="entry name" value="DUF7716"/>
    <property type="match status" value="1"/>
</dbReference>
<keyword evidence="3" id="KW-1185">Reference proteome</keyword>
<proteinExistence type="predicted"/>
<sequence length="108" mass="12524">MELVTIREFLTHPENYLTGWFYLPPDKSKWNLDTQGVFSLDSSDFPPDSDDYLPIQVESDGWVETLDGASVEDIIDNVGYQLADPKIEQLFEAFTFYYENDAFIELLK</sequence>
<organism evidence="2 3">
    <name type="scientific">Yersinia aldovae</name>
    <dbReference type="NCBI Taxonomy" id="29483"/>
    <lineage>
        <taxon>Bacteria</taxon>
        <taxon>Pseudomonadati</taxon>
        <taxon>Pseudomonadota</taxon>
        <taxon>Gammaproteobacteria</taxon>
        <taxon>Enterobacterales</taxon>
        <taxon>Yersiniaceae</taxon>
        <taxon>Yersinia</taxon>
    </lineage>
</organism>
<comment type="caution">
    <text evidence="2">The sequence shown here is derived from an EMBL/GenBank/DDBJ whole genome shotgun (WGS) entry which is preliminary data.</text>
</comment>
<dbReference type="EMBL" id="CQEH01000020">
    <property type="protein sequence ID" value="CNL55367.1"/>
    <property type="molecule type" value="Genomic_DNA"/>
</dbReference>
<feature type="domain" description="DUF7716" evidence="1">
    <location>
        <begin position="3"/>
        <end position="105"/>
    </location>
</feature>
<name>A0ABM9SXK2_YERAL</name>
<evidence type="ECO:0000313" key="3">
    <source>
        <dbReference type="Proteomes" id="UP000038647"/>
    </source>
</evidence>
<evidence type="ECO:0000313" key="2">
    <source>
        <dbReference type="EMBL" id="CNL55367.1"/>
    </source>
</evidence>
<accession>A0ABM9SXK2</accession>
<protein>
    <recommendedName>
        <fullName evidence="1">DUF7716 domain-containing protein</fullName>
    </recommendedName>
</protein>
<reference evidence="2 3" key="1">
    <citation type="submission" date="2015-03" db="EMBL/GenBank/DDBJ databases">
        <authorList>
            <consortium name="Pathogen Informatics"/>
            <person name="Murphy D."/>
        </authorList>
    </citation>
    <scope>NUCLEOTIDE SEQUENCE [LARGE SCALE GENOMIC DNA]</scope>
    <source>
        <strain evidence="2 3">IP08791</strain>
    </source>
</reference>
<dbReference type="RefSeq" id="WP_049604347.1">
    <property type="nucleotide sequence ID" value="NZ_CABHQG010000078.1"/>
</dbReference>